<name>A0A2T2PB97_CORCC</name>
<protein>
    <recommendedName>
        <fullName evidence="4">NmrA-like domain-containing protein</fullName>
    </recommendedName>
</protein>
<keyword evidence="1" id="KW-0472">Membrane</keyword>
<gene>
    <name evidence="2" type="ORF">BS50DRAFT_627937</name>
</gene>
<accession>A0A2T2PB97</accession>
<dbReference type="OrthoDB" id="419598at2759"/>
<keyword evidence="1" id="KW-0812">Transmembrane</keyword>
<dbReference type="EMBL" id="KZ678128">
    <property type="protein sequence ID" value="PSN74648.1"/>
    <property type="molecule type" value="Genomic_DNA"/>
</dbReference>
<evidence type="ECO:0008006" key="4">
    <source>
        <dbReference type="Google" id="ProtNLM"/>
    </source>
</evidence>
<proteinExistence type="predicted"/>
<dbReference type="Proteomes" id="UP000240883">
    <property type="component" value="Unassembled WGS sequence"/>
</dbReference>
<feature type="transmembrane region" description="Helical" evidence="1">
    <location>
        <begin position="16"/>
        <end position="36"/>
    </location>
</feature>
<keyword evidence="1" id="KW-1133">Transmembrane helix</keyword>
<evidence type="ECO:0000313" key="2">
    <source>
        <dbReference type="EMBL" id="PSN74648.1"/>
    </source>
</evidence>
<evidence type="ECO:0000313" key="3">
    <source>
        <dbReference type="Proteomes" id="UP000240883"/>
    </source>
</evidence>
<reference evidence="2 3" key="1">
    <citation type="journal article" date="2018" name="Front. Microbiol.">
        <title>Genome-Wide Analysis of Corynespora cassiicola Leaf Fall Disease Putative Effectors.</title>
        <authorList>
            <person name="Lopez D."/>
            <person name="Ribeiro S."/>
            <person name="Label P."/>
            <person name="Fumanal B."/>
            <person name="Venisse J.S."/>
            <person name="Kohler A."/>
            <person name="de Oliveira R.R."/>
            <person name="Labutti K."/>
            <person name="Lipzen A."/>
            <person name="Lail K."/>
            <person name="Bauer D."/>
            <person name="Ohm R.A."/>
            <person name="Barry K.W."/>
            <person name="Spatafora J."/>
            <person name="Grigoriev I.V."/>
            <person name="Martin F.M."/>
            <person name="Pujade-Renaud V."/>
        </authorList>
    </citation>
    <scope>NUCLEOTIDE SEQUENCE [LARGE SCALE GENOMIC DNA]</scope>
    <source>
        <strain evidence="2 3">Philippines</strain>
    </source>
</reference>
<evidence type="ECO:0000256" key="1">
    <source>
        <dbReference type="SAM" id="Phobius"/>
    </source>
</evidence>
<keyword evidence="3" id="KW-1185">Reference proteome</keyword>
<dbReference type="AlphaFoldDB" id="A0A2T2PB97"/>
<organism evidence="2 3">
    <name type="scientific">Corynespora cassiicola Philippines</name>
    <dbReference type="NCBI Taxonomy" id="1448308"/>
    <lineage>
        <taxon>Eukaryota</taxon>
        <taxon>Fungi</taxon>
        <taxon>Dikarya</taxon>
        <taxon>Ascomycota</taxon>
        <taxon>Pezizomycotina</taxon>
        <taxon>Dothideomycetes</taxon>
        <taxon>Pleosporomycetidae</taxon>
        <taxon>Pleosporales</taxon>
        <taxon>Corynesporascaceae</taxon>
        <taxon>Corynespora</taxon>
    </lineage>
</organism>
<sequence>MHISAPIKLLTDSHSMILLIVIYFNMAFKTIALCGANGQIGTCILRARLKIKIFVAVRVIVPLETPHPDEVIACPERAPEELGPSAATKSAFLVDLWFLAKGFQGRGWFWRPGGTDA</sequence>